<dbReference type="Gene3D" id="3.30.720.110">
    <property type="match status" value="1"/>
</dbReference>
<comment type="caution">
    <text evidence="2">The sequence shown here is derived from an EMBL/GenBank/DDBJ whole genome shotgun (WGS) entry which is preliminary data.</text>
</comment>
<evidence type="ECO:0000313" key="2">
    <source>
        <dbReference type="EMBL" id="MBO1320528.1"/>
    </source>
</evidence>
<evidence type="ECO:0000259" key="1">
    <source>
        <dbReference type="Pfam" id="PF00903"/>
    </source>
</evidence>
<dbReference type="InterPro" id="IPR029068">
    <property type="entry name" value="Glyas_Bleomycin-R_OHBP_Dase"/>
</dbReference>
<reference evidence="2" key="1">
    <citation type="submission" date="2021-03" db="EMBL/GenBank/DDBJ databases">
        <authorList>
            <person name="Wang G."/>
        </authorList>
    </citation>
    <scope>NUCLEOTIDE SEQUENCE</scope>
    <source>
        <strain evidence="2">KCTC 12899</strain>
    </source>
</reference>
<dbReference type="PANTHER" id="PTHR34109:SF1">
    <property type="entry name" value="VOC DOMAIN-CONTAINING PROTEIN"/>
    <property type="match status" value="1"/>
</dbReference>
<gene>
    <name evidence="2" type="ORF">J3U88_18775</name>
</gene>
<dbReference type="InterPro" id="IPR004360">
    <property type="entry name" value="Glyas_Fos-R_dOase_dom"/>
</dbReference>
<dbReference type="PANTHER" id="PTHR34109">
    <property type="entry name" value="BNAUNNG04460D PROTEIN-RELATED"/>
    <property type="match status" value="1"/>
</dbReference>
<feature type="domain" description="Glyoxalase/fosfomycin resistance/dioxygenase" evidence="1">
    <location>
        <begin position="20"/>
        <end position="122"/>
    </location>
</feature>
<sequence length="144" mass="15601">MTHSSAPKGYFTVCPYLVLENPEAELTFLTATFGAEIRARLHDDQNRVKHAEVLFGDSMVMIGLAGGPEQALPGMVHVYVPDCDQSYAAALAAGAETIMAPADQFYGDRSAGVRSSNGISWWIATQKEVVTPEETQRRLLAQNG</sequence>
<dbReference type="RefSeq" id="WP_207860482.1">
    <property type="nucleotide sequence ID" value="NZ_JAFREP010000017.1"/>
</dbReference>
<keyword evidence="3" id="KW-1185">Reference proteome</keyword>
<dbReference type="Gene3D" id="3.30.720.120">
    <property type="match status" value="1"/>
</dbReference>
<dbReference type="EMBL" id="JAFREP010000017">
    <property type="protein sequence ID" value="MBO1320528.1"/>
    <property type="molecule type" value="Genomic_DNA"/>
</dbReference>
<dbReference type="Pfam" id="PF00903">
    <property type="entry name" value="Glyoxalase"/>
    <property type="match status" value="1"/>
</dbReference>
<dbReference type="SUPFAM" id="SSF54593">
    <property type="entry name" value="Glyoxalase/Bleomycin resistance protein/Dihydroxybiphenyl dioxygenase"/>
    <property type="match status" value="1"/>
</dbReference>
<name>A0A8J7QLK2_9BACT</name>
<dbReference type="AlphaFoldDB" id="A0A8J7QLK2"/>
<accession>A0A8J7QLK2</accession>
<dbReference type="Proteomes" id="UP000664417">
    <property type="component" value="Unassembled WGS sequence"/>
</dbReference>
<organism evidence="2 3">
    <name type="scientific">Acanthopleuribacter pedis</name>
    <dbReference type="NCBI Taxonomy" id="442870"/>
    <lineage>
        <taxon>Bacteria</taxon>
        <taxon>Pseudomonadati</taxon>
        <taxon>Acidobacteriota</taxon>
        <taxon>Holophagae</taxon>
        <taxon>Acanthopleuribacterales</taxon>
        <taxon>Acanthopleuribacteraceae</taxon>
        <taxon>Acanthopleuribacter</taxon>
    </lineage>
</organism>
<evidence type="ECO:0000313" key="3">
    <source>
        <dbReference type="Proteomes" id="UP000664417"/>
    </source>
</evidence>
<protein>
    <recommendedName>
        <fullName evidence="1">Glyoxalase/fosfomycin resistance/dioxygenase domain-containing protein</fullName>
    </recommendedName>
</protein>
<proteinExistence type="predicted"/>